<organism evidence="2 3">
    <name type="scientific">Zizania palustris</name>
    <name type="common">Northern wild rice</name>
    <dbReference type="NCBI Taxonomy" id="103762"/>
    <lineage>
        <taxon>Eukaryota</taxon>
        <taxon>Viridiplantae</taxon>
        <taxon>Streptophyta</taxon>
        <taxon>Embryophyta</taxon>
        <taxon>Tracheophyta</taxon>
        <taxon>Spermatophyta</taxon>
        <taxon>Magnoliopsida</taxon>
        <taxon>Liliopsida</taxon>
        <taxon>Poales</taxon>
        <taxon>Poaceae</taxon>
        <taxon>BOP clade</taxon>
        <taxon>Oryzoideae</taxon>
        <taxon>Oryzeae</taxon>
        <taxon>Zizaniinae</taxon>
        <taxon>Zizania</taxon>
    </lineage>
</organism>
<proteinExistence type="predicted"/>
<protein>
    <submittedName>
        <fullName evidence="2">Uncharacterized protein</fullName>
    </submittedName>
</protein>
<dbReference type="Proteomes" id="UP000729402">
    <property type="component" value="Unassembled WGS sequence"/>
</dbReference>
<feature type="compositionally biased region" description="Polar residues" evidence="1">
    <location>
        <begin position="1"/>
        <end position="10"/>
    </location>
</feature>
<name>A0A8J5W3A6_ZIZPA</name>
<dbReference type="EMBL" id="JAAALK010000283">
    <property type="protein sequence ID" value="KAG8072619.1"/>
    <property type="molecule type" value="Genomic_DNA"/>
</dbReference>
<evidence type="ECO:0000256" key="1">
    <source>
        <dbReference type="SAM" id="MobiDB-lite"/>
    </source>
</evidence>
<reference evidence="2" key="2">
    <citation type="submission" date="2021-02" db="EMBL/GenBank/DDBJ databases">
        <authorList>
            <person name="Kimball J.A."/>
            <person name="Haas M.W."/>
            <person name="Macchietto M."/>
            <person name="Kono T."/>
            <person name="Duquette J."/>
            <person name="Shao M."/>
        </authorList>
    </citation>
    <scope>NUCLEOTIDE SEQUENCE</scope>
    <source>
        <tissue evidence="2">Fresh leaf tissue</tissue>
    </source>
</reference>
<gene>
    <name evidence="2" type="ORF">GUJ93_ZPchr0006g43371</name>
</gene>
<keyword evidence="3" id="KW-1185">Reference proteome</keyword>
<dbReference type="AlphaFoldDB" id="A0A8J5W3A6"/>
<feature type="region of interest" description="Disordered" evidence="1">
    <location>
        <begin position="1"/>
        <end position="27"/>
    </location>
</feature>
<reference evidence="2" key="1">
    <citation type="journal article" date="2021" name="bioRxiv">
        <title>Whole Genome Assembly and Annotation of Northern Wild Rice, Zizania palustris L., Supports a Whole Genome Duplication in the Zizania Genus.</title>
        <authorList>
            <person name="Haas M."/>
            <person name="Kono T."/>
            <person name="Macchietto M."/>
            <person name="Millas R."/>
            <person name="McGilp L."/>
            <person name="Shao M."/>
            <person name="Duquette J."/>
            <person name="Hirsch C.N."/>
            <person name="Kimball J."/>
        </authorList>
    </citation>
    <scope>NUCLEOTIDE SEQUENCE</scope>
    <source>
        <tissue evidence="2">Fresh leaf tissue</tissue>
    </source>
</reference>
<evidence type="ECO:0000313" key="3">
    <source>
        <dbReference type="Proteomes" id="UP000729402"/>
    </source>
</evidence>
<comment type="caution">
    <text evidence="2">The sequence shown here is derived from an EMBL/GenBank/DDBJ whole genome shotgun (WGS) entry which is preliminary data.</text>
</comment>
<accession>A0A8J5W3A6</accession>
<evidence type="ECO:0000313" key="2">
    <source>
        <dbReference type="EMBL" id="KAG8072619.1"/>
    </source>
</evidence>
<sequence length="79" mass="8601">MAPLASSTCSGEMAGQKGWPAGRVGSVTTTGRKRSVVLVAGTFTAPRPLFLLCYRPTGKEEPFSLRTQRRRHRPVVCIL</sequence>